<gene>
    <name evidence="2" type="ORF">SAMN02745110_01123</name>
</gene>
<dbReference type="InterPro" id="IPR001279">
    <property type="entry name" value="Metallo-B-lactamas"/>
</dbReference>
<name>A0A1T4M5P7_9FIRM</name>
<accession>A0A1T4M5P7</accession>
<reference evidence="2 3" key="1">
    <citation type="submission" date="2017-02" db="EMBL/GenBank/DDBJ databases">
        <authorList>
            <person name="Peterson S.W."/>
        </authorList>
    </citation>
    <scope>NUCLEOTIDE SEQUENCE [LARGE SCALE GENOMIC DNA]</scope>
    <source>
        <strain evidence="2 3">ATCC 17233</strain>
    </source>
</reference>
<dbReference type="SMART" id="SM00849">
    <property type="entry name" value="Lactamase_B"/>
    <property type="match status" value="1"/>
</dbReference>
<dbReference type="InterPro" id="IPR052533">
    <property type="entry name" value="WalJ/YycJ-like"/>
</dbReference>
<evidence type="ECO:0000313" key="3">
    <source>
        <dbReference type="Proteomes" id="UP000189857"/>
    </source>
</evidence>
<dbReference type="RefSeq" id="WP_078786954.1">
    <property type="nucleotide sequence ID" value="NZ_FMTO01000004.1"/>
</dbReference>
<keyword evidence="3" id="KW-1185">Reference proteome</keyword>
<dbReference type="PANTHER" id="PTHR47619:SF1">
    <property type="entry name" value="EXODEOXYRIBONUCLEASE WALJ"/>
    <property type="match status" value="1"/>
</dbReference>
<dbReference type="Pfam" id="PF00753">
    <property type="entry name" value="Lactamase_B"/>
    <property type="match status" value="1"/>
</dbReference>
<dbReference type="AlphaFoldDB" id="A0A1T4M5P7"/>
<dbReference type="EMBL" id="FUXA01000006">
    <property type="protein sequence ID" value="SJZ62231.1"/>
    <property type="molecule type" value="Genomic_DNA"/>
</dbReference>
<dbReference type="PANTHER" id="PTHR47619">
    <property type="entry name" value="METALLO-HYDROLASE YYCJ-RELATED"/>
    <property type="match status" value="1"/>
</dbReference>
<protein>
    <submittedName>
        <fullName evidence="2">Phosphoribosyl 1,2-cyclic phosphodiesterase</fullName>
    </submittedName>
</protein>
<organism evidence="2 3">
    <name type="scientific">Eubacterium ruminantium</name>
    <dbReference type="NCBI Taxonomy" id="42322"/>
    <lineage>
        <taxon>Bacteria</taxon>
        <taxon>Bacillati</taxon>
        <taxon>Bacillota</taxon>
        <taxon>Clostridia</taxon>
        <taxon>Eubacteriales</taxon>
        <taxon>Eubacteriaceae</taxon>
        <taxon>Eubacterium</taxon>
    </lineage>
</organism>
<dbReference type="InterPro" id="IPR036866">
    <property type="entry name" value="RibonucZ/Hydroxyglut_hydro"/>
</dbReference>
<dbReference type="Gene3D" id="3.60.15.10">
    <property type="entry name" value="Ribonuclease Z/Hydroxyacylglutathione hydrolase-like"/>
    <property type="match status" value="1"/>
</dbReference>
<dbReference type="SUPFAM" id="SSF56281">
    <property type="entry name" value="Metallo-hydrolase/oxidoreductase"/>
    <property type="match status" value="1"/>
</dbReference>
<evidence type="ECO:0000259" key="1">
    <source>
        <dbReference type="SMART" id="SM00849"/>
    </source>
</evidence>
<proteinExistence type="predicted"/>
<dbReference type="OrthoDB" id="9781189at2"/>
<feature type="domain" description="Metallo-beta-lactamase" evidence="1">
    <location>
        <begin position="11"/>
        <end position="193"/>
    </location>
</feature>
<dbReference type="Proteomes" id="UP000189857">
    <property type="component" value="Unassembled WGS sequence"/>
</dbReference>
<sequence length="265" mass="29383">MKFMNIASGSSGNVSVVTTDNAAILVDAGISLKKIEEGLKNADMSGKDIDAVVITHEHSDHIKGLGVLSRRYHIPIYATAGTIKGIGECRSVGMIDDSLYNVVESDVAFSIKDLTVTPRSIWHDAYEPVCFSFTDGKNKVSVATDLGNYNDYLVNTLSDSDVLLIESNHDIRMLEAGPYPYDLKRRILGEKGHLSNETAGKFIKNLLNDHIKTVILGHLSSENNFPELAFETVKNELKGNSFTDDVRDFDLHTAFRDRNDRLYEL</sequence>
<evidence type="ECO:0000313" key="2">
    <source>
        <dbReference type="EMBL" id="SJZ62231.1"/>
    </source>
</evidence>